<evidence type="ECO:0000313" key="3">
    <source>
        <dbReference type="Proteomes" id="UP001501734"/>
    </source>
</evidence>
<accession>A0ABP7VRS7</accession>
<dbReference type="SUPFAM" id="SSF52833">
    <property type="entry name" value="Thioredoxin-like"/>
    <property type="match status" value="1"/>
</dbReference>
<dbReference type="CDD" id="cd02947">
    <property type="entry name" value="TRX_family"/>
    <property type="match status" value="1"/>
</dbReference>
<dbReference type="InterPro" id="IPR036249">
    <property type="entry name" value="Thioredoxin-like_sf"/>
</dbReference>
<dbReference type="EMBL" id="BAABDL010000094">
    <property type="protein sequence ID" value="GAA4072956.1"/>
    <property type="molecule type" value="Genomic_DNA"/>
</dbReference>
<organism evidence="2 3">
    <name type="scientific">Amphibacillus indicireducens</name>
    <dbReference type="NCBI Taxonomy" id="1076330"/>
    <lineage>
        <taxon>Bacteria</taxon>
        <taxon>Bacillati</taxon>
        <taxon>Bacillota</taxon>
        <taxon>Bacilli</taxon>
        <taxon>Bacillales</taxon>
        <taxon>Bacillaceae</taxon>
        <taxon>Amphibacillus</taxon>
    </lineage>
</organism>
<dbReference type="Proteomes" id="UP001501734">
    <property type="component" value="Unassembled WGS sequence"/>
</dbReference>
<comment type="caution">
    <text evidence="2">The sequence shown here is derived from an EMBL/GenBank/DDBJ whole genome shotgun (WGS) entry which is preliminary data.</text>
</comment>
<reference evidence="3" key="1">
    <citation type="journal article" date="2019" name="Int. J. Syst. Evol. Microbiol.">
        <title>The Global Catalogue of Microorganisms (GCM) 10K type strain sequencing project: providing services to taxonomists for standard genome sequencing and annotation.</title>
        <authorList>
            <consortium name="The Broad Institute Genomics Platform"/>
            <consortium name="The Broad Institute Genome Sequencing Center for Infectious Disease"/>
            <person name="Wu L."/>
            <person name="Ma J."/>
        </authorList>
    </citation>
    <scope>NUCLEOTIDE SEQUENCE [LARGE SCALE GENOMIC DNA]</scope>
    <source>
        <strain evidence="3">JCM 17250</strain>
    </source>
</reference>
<dbReference type="PANTHER" id="PTHR10438:SF468">
    <property type="entry name" value="THIOREDOXIN-1-RELATED"/>
    <property type="match status" value="1"/>
</dbReference>
<keyword evidence="3" id="KW-1185">Reference proteome</keyword>
<dbReference type="InterPro" id="IPR013766">
    <property type="entry name" value="Thioredoxin_domain"/>
</dbReference>
<sequence length="106" mass="12236">MENLQTEAQFYQQLEQGKTVFLFSADWCPDCRVIEPILPELEATFSELTFILVDRDQFIDLCIKYDIFGIPSFLAFDQGKEVARFVSKDRKTRAEIEAFLTKVSAA</sequence>
<protein>
    <submittedName>
        <fullName evidence="2">Thioredoxin family protein</fullName>
    </submittedName>
</protein>
<dbReference type="Pfam" id="PF00085">
    <property type="entry name" value="Thioredoxin"/>
    <property type="match status" value="1"/>
</dbReference>
<name>A0ABP7VRS7_9BACI</name>
<dbReference type="InterPro" id="IPR050620">
    <property type="entry name" value="Thioredoxin_H-type-like"/>
</dbReference>
<dbReference type="PANTHER" id="PTHR10438">
    <property type="entry name" value="THIOREDOXIN"/>
    <property type="match status" value="1"/>
</dbReference>
<dbReference type="Gene3D" id="3.40.30.10">
    <property type="entry name" value="Glutaredoxin"/>
    <property type="match status" value="1"/>
</dbReference>
<proteinExistence type="predicted"/>
<feature type="domain" description="Thioredoxin" evidence="1">
    <location>
        <begin position="1"/>
        <end position="105"/>
    </location>
</feature>
<evidence type="ECO:0000313" key="2">
    <source>
        <dbReference type="EMBL" id="GAA4072956.1"/>
    </source>
</evidence>
<evidence type="ECO:0000259" key="1">
    <source>
        <dbReference type="PROSITE" id="PS51352"/>
    </source>
</evidence>
<dbReference type="RefSeq" id="WP_344912404.1">
    <property type="nucleotide sequence ID" value="NZ_BAABDL010000094.1"/>
</dbReference>
<gene>
    <name evidence="2" type="ORF">GCM10022410_18010</name>
</gene>
<dbReference type="PROSITE" id="PS51352">
    <property type="entry name" value="THIOREDOXIN_2"/>
    <property type="match status" value="1"/>
</dbReference>